<dbReference type="InterPro" id="IPR036390">
    <property type="entry name" value="WH_DNA-bd_sf"/>
</dbReference>
<comment type="caution">
    <text evidence="2">The sequence shown here is derived from an EMBL/GenBank/DDBJ whole genome shotgun (WGS) entry which is preliminary data.</text>
</comment>
<gene>
    <name evidence="2" type="ORF">XV92_10350</name>
</gene>
<name>A0A0Q0Q5B8_VIBMT</name>
<accession>A0A0Q0Q5B8</accession>
<dbReference type="RefSeq" id="WP_055064752.1">
    <property type="nucleotide sequence ID" value="NZ_LBGP01000013.1"/>
</dbReference>
<dbReference type="InterPro" id="IPR036388">
    <property type="entry name" value="WH-like_DNA-bd_sf"/>
</dbReference>
<organism evidence="2 3">
    <name type="scientific">Vibrio metoecus</name>
    <dbReference type="NCBI Taxonomy" id="1481663"/>
    <lineage>
        <taxon>Bacteria</taxon>
        <taxon>Pseudomonadati</taxon>
        <taxon>Pseudomonadota</taxon>
        <taxon>Gammaproteobacteria</taxon>
        <taxon>Vibrionales</taxon>
        <taxon>Vibrionaceae</taxon>
        <taxon>Vibrio</taxon>
    </lineage>
</organism>
<evidence type="ECO:0000313" key="2">
    <source>
        <dbReference type="EMBL" id="KQB00964.1"/>
    </source>
</evidence>
<dbReference type="Pfam" id="PF13730">
    <property type="entry name" value="HTH_36"/>
    <property type="match status" value="1"/>
</dbReference>
<dbReference type="OrthoDB" id="9151463at2"/>
<dbReference type="EMBL" id="LBGP01000013">
    <property type="protein sequence ID" value="KQB00964.1"/>
    <property type="molecule type" value="Genomic_DNA"/>
</dbReference>
<dbReference type="AlphaFoldDB" id="A0A0Q0Q5B8"/>
<dbReference type="PATRIC" id="fig|1481663.12.peg.840"/>
<protein>
    <submittedName>
        <fullName evidence="2">Transcriptional regulator</fullName>
    </submittedName>
</protein>
<reference evidence="2 3" key="1">
    <citation type="journal article" date="2015" name="Genome Biol. Evol.">
        <title>The Dynamics of Genetic Interactions between Vibrio metoecus and Vibrio cholerae, Two Close Relatives Co-Occurring in the Environment.</title>
        <authorList>
            <person name="Orata F.D."/>
            <person name="Kirchberger P.C."/>
            <person name="Meheust R."/>
            <person name="Barlow E.J."/>
            <person name="Tarr C.L."/>
            <person name="Boucher Y."/>
        </authorList>
    </citation>
    <scope>NUCLEOTIDE SEQUENCE [LARGE SCALE GENOMIC DNA]</scope>
    <source>
        <strain evidence="2 3">YB5B04</strain>
    </source>
</reference>
<evidence type="ECO:0000313" key="3">
    <source>
        <dbReference type="Proteomes" id="UP000050491"/>
    </source>
</evidence>
<sequence length="322" mass="36135">MSVKVMSYVWDISLFKGSDKLIMLCLADHADDAGVCWPSIETIARKSGVSPTTVKATLKKLEAGGWIVKRNQFKKADSGRLVRSNNQYQLPVKRLKSTADEQSDFEQTDFVHSKLEHSKYEQTNLPEGVGQISAGGRSDFGYKPSIDPLLDPPEGDAPLFSAQTDPILDPVVFEIPLKGKNVSYPVTQSQLVEWRSLYPVVDIHQQLRNMIGWCQANPTRQKTAQGIQRFIHAWLCKEQDKGRIVAVSQTAAKPIDDAQLLKQKIQQIEIDINNENVALISFKQRKSAVSEQAAQSAERKIKAMMAQRESWLRELSVRADES</sequence>
<keyword evidence="1" id="KW-0175">Coiled coil</keyword>
<feature type="coiled-coil region" evidence="1">
    <location>
        <begin position="258"/>
        <end position="314"/>
    </location>
</feature>
<dbReference type="SUPFAM" id="SSF46785">
    <property type="entry name" value="Winged helix' DNA-binding domain"/>
    <property type="match status" value="1"/>
</dbReference>
<proteinExistence type="predicted"/>
<dbReference type="Proteomes" id="UP000050491">
    <property type="component" value="Unassembled WGS sequence"/>
</dbReference>
<evidence type="ECO:0000256" key="1">
    <source>
        <dbReference type="SAM" id="Coils"/>
    </source>
</evidence>
<dbReference type="Gene3D" id="1.10.10.10">
    <property type="entry name" value="Winged helix-like DNA-binding domain superfamily/Winged helix DNA-binding domain"/>
    <property type="match status" value="1"/>
</dbReference>